<protein>
    <submittedName>
        <fullName evidence="2">Uncharacterized protein</fullName>
    </submittedName>
</protein>
<sequence>MGLRCHCNQAKFDNTYEYTLFHPPARAGRHGEWAGYVEQHLFSFVLAAKPPKRKKKSSSGEASPPPNPHRR</sequence>
<name>A0A426TVB8_9CHLR</name>
<dbReference type="Proteomes" id="UP000280307">
    <property type="component" value="Unassembled WGS sequence"/>
</dbReference>
<gene>
    <name evidence="2" type="ORF">EI684_15765</name>
</gene>
<accession>A0A426TVB8</accession>
<evidence type="ECO:0000256" key="1">
    <source>
        <dbReference type="SAM" id="MobiDB-lite"/>
    </source>
</evidence>
<evidence type="ECO:0000313" key="3">
    <source>
        <dbReference type="Proteomes" id="UP000280307"/>
    </source>
</evidence>
<dbReference type="AlphaFoldDB" id="A0A426TVB8"/>
<evidence type="ECO:0000313" key="2">
    <source>
        <dbReference type="EMBL" id="RRR69383.1"/>
    </source>
</evidence>
<organism evidence="2 3">
    <name type="scientific">Candidatus Viridilinea halotolerans</name>
    <dbReference type="NCBI Taxonomy" id="2491704"/>
    <lineage>
        <taxon>Bacteria</taxon>
        <taxon>Bacillati</taxon>
        <taxon>Chloroflexota</taxon>
        <taxon>Chloroflexia</taxon>
        <taxon>Chloroflexales</taxon>
        <taxon>Chloroflexineae</taxon>
        <taxon>Oscillochloridaceae</taxon>
        <taxon>Candidatus Viridilinea</taxon>
    </lineage>
</organism>
<comment type="caution">
    <text evidence="2">The sequence shown here is derived from an EMBL/GenBank/DDBJ whole genome shotgun (WGS) entry which is preliminary data.</text>
</comment>
<dbReference type="EMBL" id="RSAS01000642">
    <property type="protein sequence ID" value="RRR69383.1"/>
    <property type="molecule type" value="Genomic_DNA"/>
</dbReference>
<proteinExistence type="predicted"/>
<feature type="region of interest" description="Disordered" evidence="1">
    <location>
        <begin position="48"/>
        <end position="71"/>
    </location>
</feature>
<reference evidence="2 3" key="1">
    <citation type="submission" date="2018-12" db="EMBL/GenBank/DDBJ databases">
        <title>Genome Sequence of Candidatus Viridilinea halotolerans isolated from saline sulfide-rich spring.</title>
        <authorList>
            <person name="Grouzdev D.S."/>
            <person name="Burganskaya E.I."/>
            <person name="Krutkina M.S."/>
            <person name="Sukhacheva M.V."/>
            <person name="Gorlenko V.M."/>
        </authorList>
    </citation>
    <scope>NUCLEOTIDE SEQUENCE [LARGE SCALE GENOMIC DNA]</scope>
    <source>
        <strain evidence="2">Chok-6</strain>
    </source>
</reference>